<accession>A0AAN9PF81</accession>
<keyword evidence="3" id="KW-1185">Reference proteome</keyword>
<comment type="caution">
    <text evidence="2">The sequence shown here is derived from an EMBL/GenBank/DDBJ whole genome shotgun (WGS) entry which is preliminary data.</text>
</comment>
<sequence length="267" mass="29597">MGSLKTMPNKHQSPITDPSLVEPNDLLSTLHLNNHRQPPSTAVNKRRSPPFISGEPCAKKLSCDPEDHNTLHHGFSAISLPLDVSSLVNRNSSFPALRRTLSEPLNLPPPESSTPPAVKGSSLPPLPPSLRRTVSDVTPDNKGFSGSLCCSEETTTTAVTATTPDSMRLKRMKDRLIEMRDWWDQVIKEDEEEGEKAEEEPEEGGENCALAAVEDKILSQDVLEREHTEEAISVEWAEKLLSLIFRCPCGKGYELLLSDNKCYYKLV</sequence>
<evidence type="ECO:0000256" key="1">
    <source>
        <dbReference type="SAM" id="MobiDB-lite"/>
    </source>
</evidence>
<gene>
    <name evidence="2" type="ORF">RJT34_18215</name>
</gene>
<organism evidence="2 3">
    <name type="scientific">Clitoria ternatea</name>
    <name type="common">Butterfly pea</name>
    <dbReference type="NCBI Taxonomy" id="43366"/>
    <lineage>
        <taxon>Eukaryota</taxon>
        <taxon>Viridiplantae</taxon>
        <taxon>Streptophyta</taxon>
        <taxon>Embryophyta</taxon>
        <taxon>Tracheophyta</taxon>
        <taxon>Spermatophyta</taxon>
        <taxon>Magnoliopsida</taxon>
        <taxon>eudicotyledons</taxon>
        <taxon>Gunneridae</taxon>
        <taxon>Pentapetalae</taxon>
        <taxon>rosids</taxon>
        <taxon>fabids</taxon>
        <taxon>Fabales</taxon>
        <taxon>Fabaceae</taxon>
        <taxon>Papilionoideae</taxon>
        <taxon>50 kb inversion clade</taxon>
        <taxon>NPAAA clade</taxon>
        <taxon>indigoferoid/millettioid clade</taxon>
        <taxon>Phaseoleae</taxon>
        <taxon>Clitoria</taxon>
    </lineage>
</organism>
<dbReference type="Proteomes" id="UP001359559">
    <property type="component" value="Unassembled WGS sequence"/>
</dbReference>
<feature type="region of interest" description="Disordered" evidence="1">
    <location>
        <begin position="101"/>
        <end position="138"/>
    </location>
</feature>
<dbReference type="AlphaFoldDB" id="A0AAN9PF81"/>
<evidence type="ECO:0000313" key="3">
    <source>
        <dbReference type="Proteomes" id="UP001359559"/>
    </source>
</evidence>
<evidence type="ECO:0000313" key="2">
    <source>
        <dbReference type="EMBL" id="KAK7295309.1"/>
    </source>
</evidence>
<feature type="region of interest" description="Disordered" evidence="1">
    <location>
        <begin position="1"/>
        <end position="51"/>
    </location>
</feature>
<reference evidence="2 3" key="1">
    <citation type="submission" date="2024-01" db="EMBL/GenBank/DDBJ databases">
        <title>The genomes of 5 underutilized Papilionoideae crops provide insights into root nodulation and disease resistance.</title>
        <authorList>
            <person name="Yuan L."/>
        </authorList>
    </citation>
    <scope>NUCLEOTIDE SEQUENCE [LARGE SCALE GENOMIC DNA]</scope>
    <source>
        <strain evidence="2">LY-2023</strain>
        <tissue evidence="2">Leaf</tissue>
    </source>
</reference>
<protein>
    <submittedName>
        <fullName evidence="2">Uncharacterized protein</fullName>
    </submittedName>
</protein>
<proteinExistence type="predicted"/>
<feature type="compositionally biased region" description="Polar residues" evidence="1">
    <location>
        <begin position="26"/>
        <end position="43"/>
    </location>
</feature>
<dbReference type="EMBL" id="JAYKXN010000004">
    <property type="protein sequence ID" value="KAK7295309.1"/>
    <property type="molecule type" value="Genomic_DNA"/>
</dbReference>
<name>A0AAN9PF81_CLITE</name>